<dbReference type="InterPro" id="IPR005750">
    <property type="entry name" value="UDP_GlcNAc_COvinyl_MurA"/>
</dbReference>
<dbReference type="InterPro" id="IPR050068">
    <property type="entry name" value="MurA_subfamily"/>
</dbReference>
<dbReference type="PANTHER" id="PTHR43783:SF1">
    <property type="entry name" value="UDP-N-ACETYLGLUCOSAMINE 1-CARBOXYVINYLTRANSFERASE"/>
    <property type="match status" value="1"/>
</dbReference>
<evidence type="ECO:0000313" key="17">
    <source>
        <dbReference type="EMBL" id="KAF8409040.1"/>
    </source>
</evidence>
<sequence length="533" mass="57146">MAAIFNPSNNLSYSNPQKPHFHSLRRAFPLALFSHLEKPQTPNQTSIPDHKLVVVGGSKLSGHVDISGSKNSALAVLAGTLCCSGTSKLHNIPNLSDIRTMVSILKSLGARIEASNGEMTIETDGIRSVEPCSDEVGTIRGGFFVVGPLLARFGEAIVALPGGCDIGARPIDLYIRGLRALGAVVELKFIQFLNARFHTIGRSVDAKHDNLDLWTINTSSIWKLIHLGQAVLQWNGKVHAHAANGKGLIGGRFHLDYPSVGATETLMMAACMADGVTVLSNVAQEPEVADLARFLTDSGAHVEGVGSRKLIINGRNWLHGPEYTIIPDRIEAGTFMLAAAITRSCISMSPVIPCHLSCLTDKLSAVGCKISHCTHDTLEISAVPANIQGFDVKTGPFPWFPTDLQPQIMALLTTCNGSSIVEESVFEERMGHVRELQKFGARIQVCGSTALVFGKEQGSALYGSHVAATDLRGGASLVLAGLAAEGMTEINGISHVDRGYENLEIKLQFLGADIKRLIHLPVSYDKKITLRAS</sequence>
<dbReference type="PANTHER" id="PTHR43783">
    <property type="entry name" value="UDP-N-ACETYLGLUCOSAMINE 1-CARBOXYVINYLTRANSFERASE"/>
    <property type="match status" value="1"/>
</dbReference>
<gene>
    <name evidence="17" type="ORF">HHK36_005112</name>
</gene>
<dbReference type="GO" id="GO:0019277">
    <property type="term" value="P:UDP-N-acetylgalactosamine biosynthetic process"/>
    <property type="evidence" value="ECO:0007669"/>
    <property type="project" value="InterPro"/>
</dbReference>
<keyword evidence="7" id="KW-0573">Peptidoglycan synthesis</keyword>
<comment type="pathway">
    <text evidence="2">Cell wall biogenesis; peptidoglycan biosynthesis.</text>
</comment>
<dbReference type="Proteomes" id="UP000655225">
    <property type="component" value="Unassembled WGS sequence"/>
</dbReference>
<dbReference type="CDD" id="cd01555">
    <property type="entry name" value="UdpNAET"/>
    <property type="match status" value="1"/>
</dbReference>
<evidence type="ECO:0000313" key="18">
    <source>
        <dbReference type="Proteomes" id="UP000655225"/>
    </source>
</evidence>
<keyword evidence="5" id="KW-0808">Transferase</keyword>
<feature type="domain" description="Enolpyruvate transferase" evidence="16">
    <location>
        <begin position="227"/>
        <end position="506"/>
    </location>
</feature>
<dbReference type="GO" id="GO:0071555">
    <property type="term" value="P:cell wall organization"/>
    <property type="evidence" value="ECO:0007669"/>
    <property type="project" value="UniProtKB-KW"/>
</dbReference>
<evidence type="ECO:0000256" key="5">
    <source>
        <dbReference type="ARBA" id="ARBA00022679"/>
    </source>
</evidence>
<dbReference type="SUPFAM" id="SSF55205">
    <property type="entry name" value="EPT/RTPC-like"/>
    <property type="match status" value="2"/>
</dbReference>
<evidence type="ECO:0000256" key="8">
    <source>
        <dbReference type="ARBA" id="ARBA00023306"/>
    </source>
</evidence>
<proteinExistence type="inferred from homology"/>
<evidence type="ECO:0000256" key="1">
    <source>
        <dbReference type="ARBA" id="ARBA00004496"/>
    </source>
</evidence>
<evidence type="ECO:0000256" key="11">
    <source>
        <dbReference type="ARBA" id="ARBA00039108"/>
    </source>
</evidence>
<evidence type="ECO:0000256" key="15">
    <source>
        <dbReference type="ARBA" id="ARBA00047527"/>
    </source>
</evidence>
<dbReference type="AlphaFoldDB" id="A0A834ZKC2"/>
<evidence type="ECO:0000256" key="6">
    <source>
        <dbReference type="ARBA" id="ARBA00022960"/>
    </source>
</evidence>
<evidence type="ECO:0000256" key="2">
    <source>
        <dbReference type="ARBA" id="ARBA00004752"/>
    </source>
</evidence>
<dbReference type="InterPro" id="IPR036968">
    <property type="entry name" value="Enolpyruvate_Tfrase_sf"/>
</dbReference>
<dbReference type="EMBL" id="JABCRI010000003">
    <property type="protein sequence ID" value="KAF8409040.1"/>
    <property type="molecule type" value="Genomic_DNA"/>
</dbReference>
<dbReference type="GO" id="GO:0005737">
    <property type="term" value="C:cytoplasm"/>
    <property type="evidence" value="ECO:0007669"/>
    <property type="project" value="UniProtKB-SubCell"/>
</dbReference>
<dbReference type="OrthoDB" id="1718875at2759"/>
<comment type="subcellular location">
    <subcellularLocation>
        <location evidence="1">Cytoplasm</location>
    </subcellularLocation>
</comment>
<comment type="catalytic activity">
    <reaction evidence="15">
        <text>phosphoenolpyruvate + UDP-N-acetyl-alpha-D-glucosamine = UDP-N-acetyl-3-O-(1-carboxyvinyl)-alpha-D-glucosamine + phosphate</text>
        <dbReference type="Rhea" id="RHEA:18681"/>
        <dbReference type="ChEBI" id="CHEBI:43474"/>
        <dbReference type="ChEBI" id="CHEBI:57705"/>
        <dbReference type="ChEBI" id="CHEBI:58702"/>
        <dbReference type="ChEBI" id="CHEBI:68483"/>
        <dbReference type="EC" id="2.5.1.7"/>
    </reaction>
</comment>
<protein>
    <recommendedName>
        <fullName evidence="12">UDP-N-acetylglucosamine 1-carboxyvinyltransferase</fullName>
        <ecNumber evidence="11">2.5.1.7</ecNumber>
    </recommendedName>
    <alternativeName>
        <fullName evidence="13">Enoylpyruvate transferase</fullName>
    </alternativeName>
    <alternativeName>
        <fullName evidence="14">UDP-N-acetylglucosamine enolpyruvyl transferase</fullName>
    </alternativeName>
</protein>
<evidence type="ECO:0000256" key="7">
    <source>
        <dbReference type="ARBA" id="ARBA00022984"/>
    </source>
</evidence>
<name>A0A834ZKC2_TETSI</name>
<keyword evidence="6" id="KW-0133">Cell shape</keyword>
<comment type="similarity">
    <text evidence="10">Belongs to the EPSP synthase family. MurA subfamily.</text>
</comment>
<reference evidence="17 18" key="1">
    <citation type="submission" date="2020-04" db="EMBL/GenBank/DDBJ databases">
        <title>Plant Genome Project.</title>
        <authorList>
            <person name="Zhang R.-G."/>
        </authorList>
    </citation>
    <scope>NUCLEOTIDE SEQUENCE [LARGE SCALE GENOMIC DNA]</scope>
    <source>
        <strain evidence="17">YNK0</strain>
        <tissue evidence="17">Leaf</tissue>
    </source>
</reference>
<evidence type="ECO:0000256" key="4">
    <source>
        <dbReference type="ARBA" id="ARBA00022618"/>
    </source>
</evidence>
<comment type="caution">
    <text evidence="17">The sequence shown here is derived from an EMBL/GenBank/DDBJ whole genome shotgun (WGS) entry which is preliminary data.</text>
</comment>
<dbReference type="GO" id="GO:0051301">
    <property type="term" value="P:cell division"/>
    <property type="evidence" value="ECO:0007669"/>
    <property type="project" value="UniProtKB-KW"/>
</dbReference>
<dbReference type="GO" id="GO:0008360">
    <property type="term" value="P:regulation of cell shape"/>
    <property type="evidence" value="ECO:0007669"/>
    <property type="project" value="UniProtKB-KW"/>
</dbReference>
<dbReference type="NCBIfam" id="NF006873">
    <property type="entry name" value="PRK09369.1"/>
    <property type="match status" value="1"/>
</dbReference>
<dbReference type="OMA" id="MIEIGSW"/>
<evidence type="ECO:0000259" key="16">
    <source>
        <dbReference type="Pfam" id="PF00275"/>
    </source>
</evidence>
<evidence type="ECO:0000256" key="10">
    <source>
        <dbReference type="ARBA" id="ARBA00038367"/>
    </source>
</evidence>
<evidence type="ECO:0000256" key="12">
    <source>
        <dbReference type="ARBA" id="ARBA00039754"/>
    </source>
</evidence>
<dbReference type="HAMAP" id="MF_00111">
    <property type="entry name" value="MurA"/>
    <property type="match status" value="1"/>
</dbReference>
<dbReference type="Pfam" id="PF00275">
    <property type="entry name" value="EPSP_synthase"/>
    <property type="match status" value="2"/>
</dbReference>
<keyword evidence="3" id="KW-0963">Cytoplasm</keyword>
<evidence type="ECO:0000256" key="14">
    <source>
        <dbReference type="ARBA" id="ARBA00042842"/>
    </source>
</evidence>
<keyword evidence="4" id="KW-0132">Cell division</keyword>
<evidence type="ECO:0000256" key="3">
    <source>
        <dbReference type="ARBA" id="ARBA00022490"/>
    </source>
</evidence>
<accession>A0A834ZKC2</accession>
<dbReference type="InterPro" id="IPR013792">
    <property type="entry name" value="RNA3'P_cycl/enolpyr_Trfase_a/b"/>
</dbReference>
<keyword evidence="18" id="KW-1185">Reference proteome</keyword>
<keyword evidence="9" id="KW-0961">Cell wall biogenesis/degradation</keyword>
<dbReference type="GO" id="GO:0008760">
    <property type="term" value="F:UDP-N-acetylglucosamine 1-carboxyvinyltransferase activity"/>
    <property type="evidence" value="ECO:0007669"/>
    <property type="project" value="UniProtKB-EC"/>
</dbReference>
<organism evidence="17 18">
    <name type="scientific">Tetracentron sinense</name>
    <name type="common">Spur-leaf</name>
    <dbReference type="NCBI Taxonomy" id="13715"/>
    <lineage>
        <taxon>Eukaryota</taxon>
        <taxon>Viridiplantae</taxon>
        <taxon>Streptophyta</taxon>
        <taxon>Embryophyta</taxon>
        <taxon>Tracheophyta</taxon>
        <taxon>Spermatophyta</taxon>
        <taxon>Magnoliopsida</taxon>
        <taxon>Trochodendrales</taxon>
        <taxon>Trochodendraceae</taxon>
        <taxon>Tetracentron</taxon>
    </lineage>
</organism>
<keyword evidence="8" id="KW-0131">Cell cycle</keyword>
<evidence type="ECO:0000256" key="13">
    <source>
        <dbReference type="ARBA" id="ARBA00042443"/>
    </source>
</evidence>
<dbReference type="EC" id="2.5.1.7" evidence="11"/>
<evidence type="ECO:0000256" key="9">
    <source>
        <dbReference type="ARBA" id="ARBA00023316"/>
    </source>
</evidence>
<dbReference type="InterPro" id="IPR001986">
    <property type="entry name" value="Enolpyruvate_Tfrase_dom"/>
</dbReference>
<dbReference type="Gene3D" id="3.65.10.10">
    <property type="entry name" value="Enolpyruvate transferase domain"/>
    <property type="match status" value="4"/>
</dbReference>
<feature type="domain" description="Enolpyruvate transferase" evidence="16">
    <location>
        <begin position="56"/>
        <end position="187"/>
    </location>
</feature>